<reference evidence="1" key="1">
    <citation type="submission" date="2021-03" db="EMBL/GenBank/DDBJ databases">
        <title>Evolutionary priming and transition to the ectomycorrhizal habit in an iconic lineage of mushroom-forming fungi: is preadaptation a requirement?</title>
        <authorList>
            <consortium name="DOE Joint Genome Institute"/>
            <person name="Looney B.P."/>
            <person name="Miyauchi S."/>
            <person name="Morin E."/>
            <person name="Drula E."/>
            <person name="Courty P.E."/>
            <person name="Chicoki N."/>
            <person name="Fauchery L."/>
            <person name="Kohler A."/>
            <person name="Kuo A."/>
            <person name="LaButti K."/>
            <person name="Pangilinan J."/>
            <person name="Lipzen A."/>
            <person name="Riley R."/>
            <person name="Andreopoulos W."/>
            <person name="He G."/>
            <person name="Johnson J."/>
            <person name="Barry K.W."/>
            <person name="Grigoriev I.V."/>
            <person name="Nagy L."/>
            <person name="Hibbett D."/>
            <person name="Henrissat B."/>
            <person name="Matheny P.B."/>
            <person name="Labbe J."/>
            <person name="Martin A.F."/>
        </authorList>
    </citation>
    <scope>NUCLEOTIDE SEQUENCE</scope>
    <source>
        <strain evidence="1">BPL698</strain>
    </source>
</reference>
<proteinExistence type="predicted"/>
<organism evidence="1 2">
    <name type="scientific">Russula earlei</name>
    <dbReference type="NCBI Taxonomy" id="71964"/>
    <lineage>
        <taxon>Eukaryota</taxon>
        <taxon>Fungi</taxon>
        <taxon>Dikarya</taxon>
        <taxon>Basidiomycota</taxon>
        <taxon>Agaricomycotina</taxon>
        <taxon>Agaricomycetes</taxon>
        <taxon>Russulales</taxon>
        <taxon>Russulaceae</taxon>
        <taxon>Russula</taxon>
    </lineage>
</organism>
<evidence type="ECO:0000313" key="1">
    <source>
        <dbReference type="EMBL" id="KAI9458492.1"/>
    </source>
</evidence>
<gene>
    <name evidence="1" type="ORF">F5148DRAFT_1287400</name>
</gene>
<dbReference type="EMBL" id="JAGFNK010000209">
    <property type="protein sequence ID" value="KAI9458492.1"/>
    <property type="molecule type" value="Genomic_DNA"/>
</dbReference>
<dbReference type="Proteomes" id="UP001207468">
    <property type="component" value="Unassembled WGS sequence"/>
</dbReference>
<keyword evidence="2" id="KW-1185">Reference proteome</keyword>
<sequence>MANVHRSPSSSSPTGSVNIEKAENAFHELSRQFTQGTVVDDEEHGAEGVDARASGGRVAKDLEKGAFDSEQTFDLREYLTSSNDANERAGVKHKHVGVIWEGFHVDVLGGSNFKRCVRTFGDEAWQFWFAPLFKLRALISGLLPSRVKEAPITTTILHKCSGVLEPRQMCLVLGTPGSGCTTFLKAITNERQGFYHVGGDVRYAGIDSQEMAETYKGELVYNAEDDVHIPTLTVGQTLNFSLSTKTPGPNGRLPGISRSEFNASVKNIFVRGVSGGERKRVSIAEMMTTRARVQCWDNSSRGLDASTALDFVRSLRIMTDVLGQTTFATLYQAGEGIYELFDKVMVLDQGRTVYFGPPDQARSYFEQLGYRSLPRQSTADYLTGCTDPNERQFASGRSEKDVPSTPEALEAAFQTSDLALDVADELGKYKLRMETEKEDQEAFRAAVADDKKKGVSLRSPYTLGLKDQVIALTRREFQKRLQDKFRIYTSFGFTTALAFFIGGCYYNLAPTSAGAFTRGSALFLAVLVSSFDSFVEMPAQMLGRPIIRKQTRYGFYRPAAVQIANALSDMPFSATRILIYDIIIYFMTHLYRSPGRFFTFYLVKYTAFLAMQGLFRTIGLFCNNYHIAFRLAVALFPNLIMYAGYMIPINRMKRWLFWIFYINPVSHAWSALMENEFEPLTLACDGAYIVPRNTGNATTYPIGLGQNQACTLFGARPGSSSVSGKDYIKAGYGLDTADLWRRDYLVLVAFLVFFWFTQILVIEVYPQFVGGGGGVVFFTKDTPESKRLNAELKLRKAKKAEEERQEKIRAMDGIKIKRDSNPFTERKAFTWEGVNYHVPVAGGSLQILNNVYGYVKPGTLTALMGASGAGKTTCLDVLAQRKNIGVVSGDVLIDGRPLDTGFARGTAYAEQMDVHEQNTTVREALRFSAYLRQTFHVSKEEKDAYVEDVIELLELQDLSEAIIWSLGVEARKRLTIGVELASKPELLLFLDEPTSGLDAQSAFNLVRFLRKLADSGQAILCTIHQPSSLLFESFDRLLLLGKGGNTIYFGEIGDDSDVMREYFARYGARCPPNVNPAEYMLEAIGAGVTPRIGDRDWKDIWVDSPEFARAKLEIEEIKREALSRNRSSNSKQTMYATPLLYQLKIVVQRNALSLWRSPAYVFTRLFSHIQVPFFVSLPFLRLGHSSRDLQYRVFGVFWVSFLPGLVIPQLNPVFIMNRLVFIREASSRIYSPYVFAIGQLLGEMPYSILCALIYWALLVNLMHFGQGSAGTNGVGFQLLPILITALFAVTLGQLVASISPSIQIAALFIAPTIITLSNMCGVTIPYPTLSKFWRSWLYQLDPYTRMIAAMLSTELTGLTIMCEPDEFAVFNPPLGQTCAAWANDFVTAAGGYLDNPNDSTGCRYCQYKVGDEFFLPLNIRYSHRWRDVGIFFCFFAFNFVATMSNKAVVCALSASYISTFAGYPLDSLKSRLQTQKTPISVPRIALLVYREEGIVGFYRGLWIPLITISFVRAASFTIYTRTKEFFRDHRLVDHSKLLGCATVGGIGGAMAGSLISFGSAPFELVKVRRQLEYTIAERKGIKLVRPPSTSAAVRDIFKMNGIFGLYTGFYLHFRERESSLDLLKAADVAPRRHPSGEQGPTPSWFPIHASLVPFIVPSVNHTPALTPFSPFSVSVKTKVQQRAMAGEMYRSPGETLHRLIRGPDPQNPKPLLAGITRIYRGLGVSALRSVTTHGLLWTFFDLVAGFIDNLPTSPS</sequence>
<protein>
    <submittedName>
        <fullName evidence="1">Pleiotropic drug resistance ABC transporter</fullName>
    </submittedName>
</protein>
<name>A0ACC0U477_9AGAM</name>
<accession>A0ACC0U477</accession>
<comment type="caution">
    <text evidence="1">The sequence shown here is derived from an EMBL/GenBank/DDBJ whole genome shotgun (WGS) entry which is preliminary data.</text>
</comment>
<evidence type="ECO:0000313" key="2">
    <source>
        <dbReference type="Proteomes" id="UP001207468"/>
    </source>
</evidence>